<feature type="compositionally biased region" description="Basic and acidic residues" evidence="1">
    <location>
        <begin position="133"/>
        <end position="142"/>
    </location>
</feature>
<evidence type="ECO:0000313" key="2">
    <source>
        <dbReference type="EMBL" id="KAK6739738.1"/>
    </source>
</evidence>
<protein>
    <submittedName>
        <fullName evidence="2">Uncharacterized protein</fullName>
    </submittedName>
</protein>
<reference evidence="2 3" key="1">
    <citation type="submission" date="2023-08" db="EMBL/GenBank/DDBJ databases">
        <title>A Necator americanus chromosomal reference genome.</title>
        <authorList>
            <person name="Ilik V."/>
            <person name="Petrzelkova K.J."/>
            <person name="Pardy F."/>
            <person name="Fuh T."/>
            <person name="Niatou-Singa F.S."/>
            <person name="Gouil Q."/>
            <person name="Baker L."/>
            <person name="Ritchie M.E."/>
            <person name="Jex A.R."/>
            <person name="Gazzola D."/>
            <person name="Li H."/>
            <person name="Toshio Fujiwara R."/>
            <person name="Zhan B."/>
            <person name="Aroian R.V."/>
            <person name="Pafco B."/>
            <person name="Schwarz E.M."/>
        </authorList>
    </citation>
    <scope>NUCLEOTIDE SEQUENCE [LARGE SCALE GENOMIC DNA]</scope>
    <source>
        <strain evidence="2 3">Aroian</strain>
        <tissue evidence="2">Whole animal</tissue>
    </source>
</reference>
<feature type="region of interest" description="Disordered" evidence="1">
    <location>
        <begin position="204"/>
        <end position="224"/>
    </location>
</feature>
<name>A0ABR1CN17_NECAM</name>
<evidence type="ECO:0000256" key="1">
    <source>
        <dbReference type="SAM" id="MobiDB-lite"/>
    </source>
</evidence>
<keyword evidence="3" id="KW-1185">Reference proteome</keyword>
<feature type="compositionally biased region" description="Polar residues" evidence="1">
    <location>
        <begin position="84"/>
        <end position="131"/>
    </location>
</feature>
<proteinExistence type="predicted"/>
<dbReference type="EMBL" id="JAVFWL010000003">
    <property type="protein sequence ID" value="KAK6739738.1"/>
    <property type="molecule type" value="Genomic_DNA"/>
</dbReference>
<feature type="region of interest" description="Disordered" evidence="1">
    <location>
        <begin position="44"/>
        <end position="150"/>
    </location>
</feature>
<feature type="compositionally biased region" description="Basic and acidic residues" evidence="1">
    <location>
        <begin position="204"/>
        <end position="223"/>
    </location>
</feature>
<evidence type="ECO:0000313" key="3">
    <source>
        <dbReference type="Proteomes" id="UP001303046"/>
    </source>
</evidence>
<accession>A0ABR1CN17</accession>
<gene>
    <name evidence="2" type="primary">Necator_chrIII.g9076</name>
    <name evidence="2" type="ORF">RB195_008311</name>
</gene>
<comment type="caution">
    <text evidence="2">The sequence shown here is derived from an EMBL/GenBank/DDBJ whole genome shotgun (WGS) entry which is preliminary data.</text>
</comment>
<feature type="compositionally biased region" description="Polar residues" evidence="1">
    <location>
        <begin position="44"/>
        <end position="64"/>
    </location>
</feature>
<dbReference type="Proteomes" id="UP001303046">
    <property type="component" value="Unassembled WGS sequence"/>
</dbReference>
<organism evidence="2 3">
    <name type="scientific">Necator americanus</name>
    <name type="common">Human hookworm</name>
    <dbReference type="NCBI Taxonomy" id="51031"/>
    <lineage>
        <taxon>Eukaryota</taxon>
        <taxon>Metazoa</taxon>
        <taxon>Ecdysozoa</taxon>
        <taxon>Nematoda</taxon>
        <taxon>Chromadorea</taxon>
        <taxon>Rhabditida</taxon>
        <taxon>Rhabditina</taxon>
        <taxon>Rhabditomorpha</taxon>
        <taxon>Strongyloidea</taxon>
        <taxon>Ancylostomatidae</taxon>
        <taxon>Bunostominae</taxon>
        <taxon>Necator</taxon>
    </lineage>
</organism>
<sequence length="259" mass="28945">MSPLTIFSQILDLLPYSMLLWTILLWPGFTGCCRKEKRPVINSAEQKTANEATKASKVEGNSTESLEKSSNKVSKQVTVPGIVSSPNAKSGEGTRNNPIVMPTQLSSLPYESITSQNNKDSTEFNGNSSSRKATKDGRSREEDATEETQVATELDNQVDLNDFILKAAENQIVVHPSLVKKKGNIDASMFRSRTKEEIMELEAAMKSDHESELEKDIQKEMSKQKPKIKWGDSKCVVFETSTQLTYDDDEVIEEPDLYE</sequence>